<comment type="subcellular location">
    <subcellularLocation>
        <location evidence="1">Endomembrane system</location>
        <topology evidence="1">Multi-pass membrane protein</topology>
    </subcellularLocation>
</comment>
<feature type="transmembrane region" description="Helical" evidence="6">
    <location>
        <begin position="97"/>
        <end position="120"/>
    </location>
</feature>
<keyword evidence="2 6" id="KW-0812">Transmembrane</keyword>
<feature type="transmembrane region" description="Helical" evidence="6">
    <location>
        <begin position="245"/>
        <end position="267"/>
    </location>
</feature>
<evidence type="ECO:0000256" key="4">
    <source>
        <dbReference type="ARBA" id="ARBA00023136"/>
    </source>
</evidence>
<protein>
    <submittedName>
        <fullName evidence="7">Presenilin family intramembrane aspartyl protease PSH</fullName>
        <ecNumber evidence="7">3.4.23.-</ecNumber>
    </submittedName>
</protein>
<reference evidence="7 8" key="1">
    <citation type="journal article" date="2019" name="Int. J. Syst. Evol. Microbiol.">
        <title>The Global Catalogue of Microorganisms (GCM) 10K type strain sequencing project: providing services to taxonomists for standard genome sequencing and annotation.</title>
        <authorList>
            <consortium name="The Broad Institute Genomics Platform"/>
            <consortium name="The Broad Institute Genome Sequencing Center for Infectious Disease"/>
            <person name="Wu L."/>
            <person name="Ma J."/>
        </authorList>
    </citation>
    <scope>NUCLEOTIDE SEQUENCE [LARGE SCALE GENOMIC DNA]</scope>
    <source>
        <strain evidence="7 8">GX26</strain>
    </source>
</reference>
<feature type="transmembrane region" description="Helical" evidence="6">
    <location>
        <begin position="7"/>
        <end position="29"/>
    </location>
</feature>
<dbReference type="RefSeq" id="WP_336350603.1">
    <property type="nucleotide sequence ID" value="NZ_JAZAQL010000002.1"/>
</dbReference>
<feature type="transmembrane region" description="Helical" evidence="6">
    <location>
        <begin position="318"/>
        <end position="342"/>
    </location>
</feature>
<evidence type="ECO:0000256" key="3">
    <source>
        <dbReference type="ARBA" id="ARBA00022989"/>
    </source>
</evidence>
<proteinExistence type="predicted"/>
<evidence type="ECO:0000313" key="7">
    <source>
        <dbReference type="EMBL" id="MFC6953648.1"/>
    </source>
</evidence>
<keyword evidence="4 6" id="KW-0472">Membrane</keyword>
<dbReference type="InterPro" id="IPR006639">
    <property type="entry name" value="Preselin/SPP"/>
</dbReference>
<feature type="transmembrane region" description="Helical" evidence="6">
    <location>
        <begin position="177"/>
        <end position="194"/>
    </location>
</feature>
<keyword evidence="3 6" id="KW-1133">Transmembrane helix</keyword>
<organism evidence="7 8">
    <name type="scientific">Halorubellus litoreus</name>
    <dbReference type="NCBI Taxonomy" id="755308"/>
    <lineage>
        <taxon>Archaea</taxon>
        <taxon>Methanobacteriati</taxon>
        <taxon>Methanobacteriota</taxon>
        <taxon>Stenosarchaea group</taxon>
        <taxon>Halobacteria</taxon>
        <taxon>Halobacteriales</taxon>
        <taxon>Halorubellaceae</taxon>
        <taxon>Halorubellus</taxon>
    </lineage>
</organism>
<dbReference type="GO" id="GO:0008233">
    <property type="term" value="F:peptidase activity"/>
    <property type="evidence" value="ECO:0007669"/>
    <property type="project" value="UniProtKB-KW"/>
</dbReference>
<dbReference type="GO" id="GO:0012505">
    <property type="term" value="C:endomembrane system"/>
    <property type="evidence" value="ECO:0007669"/>
    <property type="project" value="UniProtKB-SubCell"/>
</dbReference>
<feature type="transmembrane region" description="Helical" evidence="6">
    <location>
        <begin position="132"/>
        <end position="157"/>
    </location>
</feature>
<feature type="region of interest" description="Disordered" evidence="5">
    <location>
        <begin position="198"/>
        <end position="238"/>
    </location>
</feature>
<dbReference type="SMART" id="SM00730">
    <property type="entry name" value="PSN"/>
    <property type="match status" value="1"/>
</dbReference>
<keyword evidence="7" id="KW-0378">Hydrolase</keyword>
<name>A0ABD5VFL3_9EURY</name>
<comment type="caution">
    <text evidence="7">The sequence shown here is derived from an EMBL/GenBank/DDBJ whole genome shotgun (WGS) entry which is preliminary data.</text>
</comment>
<dbReference type="Proteomes" id="UP001596395">
    <property type="component" value="Unassembled WGS sequence"/>
</dbReference>
<sequence length="344" mass="35722">MEDRTRIYAAVAFTMALFLGVQLGGLMLVEPLEAADKAFTQNPDDPTNSILYVGAILVMTALMLAAFKFDLDWIVRGFVVLASAGLAWQVFDVLVPSPFSLGLAALVGVALVAYPEWYVIDAAGVLMGGAAAGLFGISFGLLPTLVLLVVLAVYDAISVYGTEHMLDLADGVMDMKVPVILVIPTTLSFSFLDMQSPDSVDTSDEEEVATDGGSADAETDVESANDVEADATDEPEDDGVLNRDAFFVGLGDAVMPTILVASAAHFHTAVPNGPLPDLGLPLVTMNLPALGAIVGTQLGLVVLLWMVLKGRAHAGLPLLNGGAIAGYLICALASGLSLTTALGL</sequence>
<keyword evidence="8" id="KW-1185">Reference proteome</keyword>
<evidence type="ECO:0000313" key="8">
    <source>
        <dbReference type="Proteomes" id="UP001596395"/>
    </source>
</evidence>
<feature type="transmembrane region" description="Helical" evidence="6">
    <location>
        <begin position="73"/>
        <end position="91"/>
    </location>
</feature>
<feature type="transmembrane region" description="Helical" evidence="6">
    <location>
        <begin position="287"/>
        <end position="306"/>
    </location>
</feature>
<dbReference type="Pfam" id="PF06550">
    <property type="entry name" value="SPP"/>
    <property type="match status" value="1"/>
</dbReference>
<dbReference type="NCBIfam" id="NF041679">
    <property type="entry name" value="IMP_arch_presen"/>
    <property type="match status" value="1"/>
</dbReference>
<feature type="transmembrane region" description="Helical" evidence="6">
    <location>
        <begin position="49"/>
        <end position="66"/>
    </location>
</feature>
<accession>A0ABD5VFL3</accession>
<evidence type="ECO:0000256" key="5">
    <source>
        <dbReference type="SAM" id="MobiDB-lite"/>
    </source>
</evidence>
<evidence type="ECO:0000256" key="2">
    <source>
        <dbReference type="ARBA" id="ARBA00022692"/>
    </source>
</evidence>
<keyword evidence="7" id="KW-0645">Protease</keyword>
<evidence type="ECO:0000256" key="6">
    <source>
        <dbReference type="SAM" id="Phobius"/>
    </source>
</evidence>
<dbReference type="EC" id="3.4.23.-" evidence="7"/>
<dbReference type="AlphaFoldDB" id="A0ABD5VFL3"/>
<feature type="compositionally biased region" description="Acidic residues" evidence="5">
    <location>
        <begin position="217"/>
        <end position="238"/>
    </location>
</feature>
<dbReference type="GO" id="GO:0006508">
    <property type="term" value="P:proteolysis"/>
    <property type="evidence" value="ECO:0007669"/>
    <property type="project" value="UniProtKB-KW"/>
</dbReference>
<evidence type="ECO:0000256" key="1">
    <source>
        <dbReference type="ARBA" id="ARBA00004127"/>
    </source>
</evidence>
<dbReference type="EMBL" id="JBHSXN010000002">
    <property type="protein sequence ID" value="MFC6953648.1"/>
    <property type="molecule type" value="Genomic_DNA"/>
</dbReference>
<gene>
    <name evidence="7" type="ORF">ACFQGB_12315</name>
</gene>
<dbReference type="InterPro" id="IPR010545">
    <property type="entry name" value="SPP"/>
</dbReference>